<name>A0ABS4IXH7_9BACL</name>
<feature type="transmembrane region" description="Helical" evidence="10">
    <location>
        <begin position="135"/>
        <end position="153"/>
    </location>
</feature>
<keyword evidence="5" id="KW-0653">Protein transport</keyword>
<keyword evidence="4 9" id="KW-0812">Transmembrane</keyword>
<feature type="domain" description="Membrane insertase YidC/Oxa/ALB C-terminal" evidence="11">
    <location>
        <begin position="26"/>
        <end position="208"/>
    </location>
</feature>
<evidence type="ECO:0000256" key="2">
    <source>
        <dbReference type="ARBA" id="ARBA00022448"/>
    </source>
</evidence>
<dbReference type="EMBL" id="JAGGLB010000013">
    <property type="protein sequence ID" value="MBP1992284.1"/>
    <property type="molecule type" value="Genomic_DNA"/>
</dbReference>
<keyword evidence="13" id="KW-1185">Reference proteome</keyword>
<evidence type="ECO:0000256" key="8">
    <source>
        <dbReference type="ARBA" id="ARBA00023186"/>
    </source>
</evidence>
<comment type="subcellular location">
    <subcellularLocation>
        <location evidence="1">Cell membrane</location>
        <topology evidence="1">Multi-pass membrane protein</topology>
    </subcellularLocation>
    <subcellularLocation>
        <location evidence="9">Membrane</location>
        <topology evidence="9">Multi-pass membrane protein</topology>
    </subcellularLocation>
</comment>
<evidence type="ECO:0000256" key="7">
    <source>
        <dbReference type="ARBA" id="ARBA00023136"/>
    </source>
</evidence>
<dbReference type="Pfam" id="PF02096">
    <property type="entry name" value="60KD_IMP"/>
    <property type="match status" value="1"/>
</dbReference>
<keyword evidence="7 10" id="KW-0472">Membrane</keyword>
<feature type="transmembrane region" description="Helical" evidence="10">
    <location>
        <begin position="26"/>
        <end position="46"/>
    </location>
</feature>
<evidence type="ECO:0000256" key="3">
    <source>
        <dbReference type="ARBA" id="ARBA00022475"/>
    </source>
</evidence>
<organism evidence="12 13">
    <name type="scientific">Paenibacillus eucommiae</name>
    <dbReference type="NCBI Taxonomy" id="1355755"/>
    <lineage>
        <taxon>Bacteria</taxon>
        <taxon>Bacillati</taxon>
        <taxon>Bacillota</taxon>
        <taxon>Bacilli</taxon>
        <taxon>Bacillales</taxon>
        <taxon>Paenibacillaceae</taxon>
        <taxon>Paenibacillus</taxon>
    </lineage>
</organism>
<proteinExistence type="inferred from homology"/>
<dbReference type="CDD" id="cd20070">
    <property type="entry name" value="5TM_YidC_Alb3"/>
    <property type="match status" value="1"/>
</dbReference>
<accession>A0ABS4IXH7</accession>
<sequence length="228" mass="26031">MLSWISPIISVLDSLLTFFFRLSHDWGAAIILLTLMVRSILFVFNLRMARQQVKQASVQPKLKQLREQFSGDMSRLSQETLKLYNQYGIKPFAMFTAGLLQMPVFMGMYGLFKSHGAAMSSLLLPWVSNLGQYDPWHIIPIVCSIFSFISYLVPLTNELIAMQSFNQRIGMSLLFAGIFLVVMWKSPVALALYWTTNSVFAILERIFYRTKLGRAMLLRGNHMEPSAA</sequence>
<dbReference type="NCBIfam" id="TIGR03592">
    <property type="entry name" value="yidC_oxa1_cterm"/>
    <property type="match status" value="1"/>
</dbReference>
<protein>
    <submittedName>
        <fullName evidence="12">YidC/Oxa1 family membrane protein insertase</fullName>
    </submittedName>
</protein>
<dbReference type="RefSeq" id="WP_209973159.1">
    <property type="nucleotide sequence ID" value="NZ_JAGGLB010000013.1"/>
</dbReference>
<evidence type="ECO:0000256" key="4">
    <source>
        <dbReference type="ARBA" id="ARBA00022692"/>
    </source>
</evidence>
<dbReference type="InterPro" id="IPR028055">
    <property type="entry name" value="YidC/Oxa/ALB_C"/>
</dbReference>
<feature type="transmembrane region" description="Helical" evidence="10">
    <location>
        <begin position="165"/>
        <end position="184"/>
    </location>
</feature>
<dbReference type="InterPro" id="IPR047196">
    <property type="entry name" value="YidC_ALB_C"/>
</dbReference>
<gene>
    <name evidence="12" type="ORF">J2Z66_003892</name>
</gene>
<keyword evidence="3" id="KW-1003">Cell membrane</keyword>
<evidence type="ECO:0000256" key="5">
    <source>
        <dbReference type="ARBA" id="ARBA00022927"/>
    </source>
</evidence>
<evidence type="ECO:0000256" key="6">
    <source>
        <dbReference type="ARBA" id="ARBA00022989"/>
    </source>
</evidence>
<dbReference type="PANTHER" id="PTHR12428:SF65">
    <property type="entry name" value="CYTOCHROME C OXIDASE ASSEMBLY PROTEIN COX18, MITOCHONDRIAL"/>
    <property type="match status" value="1"/>
</dbReference>
<comment type="caution">
    <text evidence="12">The sequence shown here is derived from an EMBL/GenBank/DDBJ whole genome shotgun (WGS) entry which is preliminary data.</text>
</comment>
<evidence type="ECO:0000313" key="12">
    <source>
        <dbReference type="EMBL" id="MBP1992284.1"/>
    </source>
</evidence>
<reference evidence="12 13" key="1">
    <citation type="submission" date="2021-03" db="EMBL/GenBank/DDBJ databases">
        <title>Genomic Encyclopedia of Type Strains, Phase IV (KMG-IV): sequencing the most valuable type-strain genomes for metagenomic binning, comparative biology and taxonomic classification.</title>
        <authorList>
            <person name="Goeker M."/>
        </authorList>
    </citation>
    <scope>NUCLEOTIDE SEQUENCE [LARGE SCALE GENOMIC DNA]</scope>
    <source>
        <strain evidence="12 13">DSM 26048</strain>
    </source>
</reference>
<feature type="transmembrane region" description="Helical" evidence="10">
    <location>
        <begin position="92"/>
        <end position="112"/>
    </location>
</feature>
<dbReference type="InterPro" id="IPR001708">
    <property type="entry name" value="YidC/ALB3/OXA1/COX18"/>
</dbReference>
<comment type="similarity">
    <text evidence="9">Belongs to the OXA1/ALB3/YidC family.</text>
</comment>
<evidence type="ECO:0000259" key="11">
    <source>
        <dbReference type="Pfam" id="PF02096"/>
    </source>
</evidence>
<keyword evidence="8" id="KW-0143">Chaperone</keyword>
<keyword evidence="6 10" id="KW-1133">Transmembrane helix</keyword>
<evidence type="ECO:0000256" key="1">
    <source>
        <dbReference type="ARBA" id="ARBA00004651"/>
    </source>
</evidence>
<dbReference type="PANTHER" id="PTHR12428">
    <property type="entry name" value="OXA1"/>
    <property type="match status" value="1"/>
</dbReference>
<dbReference type="Proteomes" id="UP001519287">
    <property type="component" value="Unassembled WGS sequence"/>
</dbReference>
<evidence type="ECO:0000256" key="9">
    <source>
        <dbReference type="RuleBase" id="RU003945"/>
    </source>
</evidence>
<keyword evidence="2" id="KW-0813">Transport</keyword>
<evidence type="ECO:0000256" key="10">
    <source>
        <dbReference type="SAM" id="Phobius"/>
    </source>
</evidence>
<evidence type="ECO:0000313" key="13">
    <source>
        <dbReference type="Proteomes" id="UP001519287"/>
    </source>
</evidence>